<keyword evidence="2" id="KW-1133">Transmembrane helix</keyword>
<reference evidence="4" key="1">
    <citation type="journal article" date="2021" name="Nat. Microbiol.">
        <title>Cocultivation of an ultrasmall environmental parasitic bacterium with lytic ability against bacteria associated with wastewater foams.</title>
        <authorList>
            <person name="Batinovic S."/>
            <person name="Rose J.J.A."/>
            <person name="Ratcliffe J."/>
            <person name="Seviour R.J."/>
            <person name="Petrovski S."/>
        </authorList>
    </citation>
    <scope>NUCLEOTIDE SEQUENCE</scope>
    <source>
        <strain evidence="4">CON9</strain>
    </source>
</reference>
<keyword evidence="5" id="KW-1185">Reference proteome</keyword>
<name>A0ABX6IKN5_9ACTN</name>
<dbReference type="EMBL" id="CP045809">
    <property type="protein sequence ID" value="QHN35909.1"/>
    <property type="molecule type" value="Genomic_DNA"/>
</dbReference>
<keyword evidence="2" id="KW-0472">Membrane</keyword>
<feature type="region of interest" description="Disordered" evidence="1">
    <location>
        <begin position="1"/>
        <end position="62"/>
    </location>
</feature>
<dbReference type="Proteomes" id="UP001059836">
    <property type="component" value="Chromosome"/>
</dbReference>
<feature type="transmembrane region" description="Helical" evidence="2">
    <location>
        <begin position="93"/>
        <end position="121"/>
    </location>
</feature>
<sequence>MRTVENNPADNDSVDNNALDNNAVDNNSGDNSPAHDDAADAVNTGAPSDSTTGDGKADGAVAANPARPATEVIALPVSFHISKLAYFTIPLTLLVAVILAGASVVWLGWTIIVPVLLLLWIRRVRTDVTDTGLHVVHTLGEKDLPWDRIRGLQFPKWSSVRAVLDDGSRVRLPAVTFRDLPLLSAASDGRIPDPYAK</sequence>
<evidence type="ECO:0000256" key="1">
    <source>
        <dbReference type="SAM" id="MobiDB-lite"/>
    </source>
</evidence>
<gene>
    <name evidence="4" type="ORF">GII31_14550</name>
</gene>
<dbReference type="InterPro" id="IPR019692">
    <property type="entry name" value="CFP-6_PH"/>
</dbReference>
<dbReference type="Pfam" id="PF10756">
    <property type="entry name" value="bPH_6"/>
    <property type="match status" value="1"/>
</dbReference>
<organism evidence="4 5">
    <name type="scientific">Gordonia pseudamarae</name>
    <dbReference type="NCBI Taxonomy" id="2831662"/>
    <lineage>
        <taxon>Bacteria</taxon>
        <taxon>Bacillati</taxon>
        <taxon>Actinomycetota</taxon>
        <taxon>Actinomycetes</taxon>
        <taxon>Mycobacteriales</taxon>
        <taxon>Gordoniaceae</taxon>
        <taxon>Gordonia</taxon>
    </lineage>
</organism>
<protein>
    <submittedName>
        <fullName evidence="4">PH domain-containing protein</fullName>
    </submittedName>
</protein>
<evidence type="ECO:0000259" key="3">
    <source>
        <dbReference type="Pfam" id="PF10756"/>
    </source>
</evidence>
<feature type="domain" description="Low molecular weight protein antigen 6 PH" evidence="3">
    <location>
        <begin position="123"/>
        <end position="193"/>
    </location>
</feature>
<accession>A0ABX6IKN5</accession>
<evidence type="ECO:0000256" key="2">
    <source>
        <dbReference type="SAM" id="Phobius"/>
    </source>
</evidence>
<evidence type="ECO:0000313" key="5">
    <source>
        <dbReference type="Proteomes" id="UP001059836"/>
    </source>
</evidence>
<proteinExistence type="predicted"/>
<keyword evidence="2" id="KW-0812">Transmembrane</keyword>
<evidence type="ECO:0000313" key="4">
    <source>
        <dbReference type="EMBL" id="QHN35909.1"/>
    </source>
</evidence>
<feature type="compositionally biased region" description="Low complexity" evidence="1">
    <location>
        <begin position="9"/>
        <end position="28"/>
    </location>
</feature>